<evidence type="ECO:0000256" key="1">
    <source>
        <dbReference type="ARBA" id="ARBA00022630"/>
    </source>
</evidence>
<dbReference type="SUPFAM" id="SSF51905">
    <property type="entry name" value="FAD/NAD(P)-binding domain"/>
    <property type="match status" value="1"/>
</dbReference>
<sequence length="404" mass="45163">MHPTKSANTQSGRTQVAIVGAGPAGLFLSHLLHRQGIESVILEHRSREEIEGTIRAGVLEQWVVDLMNDMGLGERMMREAHFHSGITLRFDRRSHHIDMAELTGGKRVTVYAQHEVIRDLVSARLEDGGSILFGVSDVQFLDLEGKTPRVQFRRGPDEPIEELRCDFVAGCDGFHGPSRQAIPAAARTEYQMVYPFGWLGILTEAPPSHPELIYANHERGFALLSTRSPEVQRLYIQVDPRDDIANWSDDRIWSELHRRLEDDSGWTLTEGPVFQKGIIAMRSFVCDPMQHGRLFIAGDAAHIVPPTGAKGLNLAVADVAVLSRALAAYYKSGTTAGLDGYSATCLRRIWKAERFSWSMTTMLHRNEAESPFEQRVHLAELDYLVHSRAAMTALAENYVGLPME</sequence>
<dbReference type="Pfam" id="PF01494">
    <property type="entry name" value="FAD_binding_3"/>
    <property type="match status" value="1"/>
</dbReference>
<dbReference type="Proteomes" id="UP000192936">
    <property type="component" value="Unassembled WGS sequence"/>
</dbReference>
<dbReference type="GO" id="GO:0043639">
    <property type="term" value="P:benzoate catabolic process"/>
    <property type="evidence" value="ECO:0007669"/>
    <property type="project" value="InterPro"/>
</dbReference>
<dbReference type="PANTHER" id="PTHR43004">
    <property type="entry name" value="TRK SYSTEM POTASSIUM UPTAKE PROTEIN"/>
    <property type="match status" value="1"/>
</dbReference>
<protein>
    <submittedName>
        <fullName evidence="4">p-hydroxybenzoate 3-monooxygenase</fullName>
    </submittedName>
</protein>
<dbReference type="InterPro" id="IPR050641">
    <property type="entry name" value="RIFMO-like"/>
</dbReference>
<dbReference type="RefSeq" id="WP_085092240.1">
    <property type="nucleotide sequence ID" value="NZ_FXAK01000010.1"/>
</dbReference>
<evidence type="ECO:0000259" key="3">
    <source>
        <dbReference type="Pfam" id="PF01494"/>
    </source>
</evidence>
<accession>A0A1X7HSF2</accession>
<keyword evidence="2" id="KW-0274">FAD</keyword>
<dbReference type="STRING" id="286727.SAMN02982917_0466"/>
<keyword evidence="4" id="KW-0560">Oxidoreductase</keyword>
<dbReference type="EMBL" id="FXAK01000010">
    <property type="protein sequence ID" value="SMF92045.1"/>
    <property type="molecule type" value="Genomic_DNA"/>
</dbReference>
<dbReference type="OrthoDB" id="9791689at2"/>
<reference evidence="4 5" key="1">
    <citation type="submission" date="2017-04" db="EMBL/GenBank/DDBJ databases">
        <authorList>
            <person name="Afonso C.L."/>
            <person name="Miller P.J."/>
            <person name="Scott M.A."/>
            <person name="Spackman E."/>
            <person name="Goraichik I."/>
            <person name="Dimitrov K.M."/>
            <person name="Suarez D.L."/>
            <person name="Swayne D.E."/>
        </authorList>
    </citation>
    <scope>NUCLEOTIDE SEQUENCE [LARGE SCALE GENOMIC DNA]</scope>
    <source>
        <strain evidence="4 5">A2P</strain>
    </source>
</reference>
<dbReference type="InterPro" id="IPR002938">
    <property type="entry name" value="FAD-bd"/>
</dbReference>
<keyword evidence="4" id="KW-0503">Monooxygenase</keyword>
<gene>
    <name evidence="4" type="ORF">SAMN02982917_0466</name>
</gene>
<dbReference type="Gene3D" id="3.30.9.10">
    <property type="entry name" value="D-Amino Acid Oxidase, subunit A, domain 2"/>
    <property type="match status" value="1"/>
</dbReference>
<dbReference type="InterPro" id="IPR036188">
    <property type="entry name" value="FAD/NAD-bd_sf"/>
</dbReference>
<dbReference type="NCBIfam" id="NF006091">
    <property type="entry name" value="PRK08243.1"/>
    <property type="match status" value="1"/>
</dbReference>
<dbReference type="InterPro" id="IPR012733">
    <property type="entry name" value="HB_mOase"/>
</dbReference>
<dbReference type="PANTHER" id="PTHR43004:SF3">
    <property type="entry name" value="P-HYDROXYBENZOATE HYDROXYLASE"/>
    <property type="match status" value="1"/>
</dbReference>
<dbReference type="SUPFAM" id="SSF54373">
    <property type="entry name" value="FAD-linked reductases, C-terminal domain"/>
    <property type="match status" value="1"/>
</dbReference>
<dbReference type="GO" id="GO:0071949">
    <property type="term" value="F:FAD binding"/>
    <property type="evidence" value="ECO:0007669"/>
    <property type="project" value="InterPro"/>
</dbReference>
<dbReference type="NCBIfam" id="TIGR02360">
    <property type="entry name" value="pbenz_hydroxyl"/>
    <property type="match status" value="1"/>
</dbReference>
<dbReference type="PRINTS" id="PR00420">
    <property type="entry name" value="RNGMNOXGNASE"/>
</dbReference>
<evidence type="ECO:0000256" key="2">
    <source>
        <dbReference type="ARBA" id="ARBA00022827"/>
    </source>
</evidence>
<evidence type="ECO:0000313" key="5">
    <source>
        <dbReference type="Proteomes" id="UP000192936"/>
    </source>
</evidence>
<keyword evidence="1" id="KW-0285">Flavoprotein</keyword>
<feature type="domain" description="FAD-binding" evidence="3">
    <location>
        <begin position="13"/>
        <end position="356"/>
    </location>
</feature>
<organism evidence="4 5">
    <name type="scientific">Azospirillum oryzae</name>
    <dbReference type="NCBI Taxonomy" id="286727"/>
    <lineage>
        <taxon>Bacteria</taxon>
        <taxon>Pseudomonadati</taxon>
        <taxon>Pseudomonadota</taxon>
        <taxon>Alphaproteobacteria</taxon>
        <taxon>Rhodospirillales</taxon>
        <taxon>Azospirillaceae</taxon>
        <taxon>Azospirillum</taxon>
    </lineage>
</organism>
<dbReference type="GO" id="GO:0018659">
    <property type="term" value="F:4-hydroxybenzoate 3-monooxygenase activity"/>
    <property type="evidence" value="ECO:0007669"/>
    <property type="project" value="InterPro"/>
</dbReference>
<dbReference type="Gene3D" id="3.50.50.60">
    <property type="entry name" value="FAD/NAD(P)-binding domain"/>
    <property type="match status" value="1"/>
</dbReference>
<dbReference type="AlphaFoldDB" id="A0A1X7HSF2"/>
<proteinExistence type="predicted"/>
<evidence type="ECO:0000313" key="4">
    <source>
        <dbReference type="EMBL" id="SMF92045.1"/>
    </source>
</evidence>
<name>A0A1X7HSF2_9PROT</name>